<gene>
    <name evidence="5" type="ORF">OG549_02725</name>
</gene>
<feature type="domain" description="FAD-binding" evidence="4">
    <location>
        <begin position="287"/>
        <end position="350"/>
    </location>
</feature>
<sequence>MTVLIAGAGIGGLTAALSLHAAGVDAVVMESAREIRPLGVGFNLLPHAVRELTELGLGERLAAVGVATAENVYSDTGGHQLFAEPRGLAMGYRWPQYSIHRGELQLLLLAAVRERLGADAVRTGMRLVDFAEEPGGVRVRLLDRAGGAVREVGAAALVGADGLHSAVRARLHPDGGPLLWSGIRMWRGVAEAEPFLTGRSMVIVREGDVELVAYPIGRGRINWVAQVRLSEPGPLAEGADWNSAGRLADVLPYFEDWSLGWLDVPGLLTNSAGILEYPMVDREPLPAWGRGRVTLLGDAAHPMYPVGANGASQSIVDARVLAHELAAAGDVPTGLARYESLRREATAAVVLANREMNRSSGGSASGLARMTDTYRHATGSDVDVLNSRASLTPG</sequence>
<organism evidence="5">
    <name type="scientific">Streptomyces sp. NBC_00003</name>
    <dbReference type="NCBI Taxonomy" id="2903608"/>
    <lineage>
        <taxon>Bacteria</taxon>
        <taxon>Bacillati</taxon>
        <taxon>Actinomycetota</taxon>
        <taxon>Actinomycetes</taxon>
        <taxon>Kitasatosporales</taxon>
        <taxon>Streptomycetaceae</taxon>
        <taxon>Streptomyces</taxon>
    </lineage>
</organism>
<dbReference type="InterPro" id="IPR050493">
    <property type="entry name" value="FAD-dep_Monooxygenase_BioMet"/>
</dbReference>
<protein>
    <submittedName>
        <fullName evidence="5">Flavin-dependent oxidoreductase</fullName>
    </submittedName>
</protein>
<keyword evidence="3" id="KW-0732">Signal</keyword>
<proteinExistence type="predicted"/>
<accession>A0AAU2UWU6</accession>
<dbReference type="InterPro" id="IPR002938">
    <property type="entry name" value="FAD-bd"/>
</dbReference>
<dbReference type="SUPFAM" id="SSF54373">
    <property type="entry name" value="FAD-linked reductases, C-terminal domain"/>
    <property type="match status" value="1"/>
</dbReference>
<dbReference type="SUPFAM" id="SSF51905">
    <property type="entry name" value="FAD/NAD(P)-binding domain"/>
    <property type="match status" value="1"/>
</dbReference>
<dbReference type="AlphaFoldDB" id="A0AAU2UWU6"/>
<evidence type="ECO:0000259" key="4">
    <source>
        <dbReference type="Pfam" id="PF01494"/>
    </source>
</evidence>
<dbReference type="PRINTS" id="PR00420">
    <property type="entry name" value="RNGMNOXGNASE"/>
</dbReference>
<dbReference type="InterPro" id="IPR036188">
    <property type="entry name" value="FAD/NAD-bd_sf"/>
</dbReference>
<dbReference type="PANTHER" id="PTHR13789">
    <property type="entry name" value="MONOOXYGENASE"/>
    <property type="match status" value="1"/>
</dbReference>
<evidence type="ECO:0000313" key="5">
    <source>
        <dbReference type="EMBL" id="WTW59652.1"/>
    </source>
</evidence>
<name>A0AAU2UWU6_9ACTN</name>
<dbReference type="GO" id="GO:0071949">
    <property type="term" value="F:FAD binding"/>
    <property type="evidence" value="ECO:0007669"/>
    <property type="project" value="InterPro"/>
</dbReference>
<dbReference type="Pfam" id="PF01494">
    <property type="entry name" value="FAD_binding_3"/>
    <property type="match status" value="2"/>
</dbReference>
<dbReference type="GO" id="GO:0004497">
    <property type="term" value="F:monooxygenase activity"/>
    <property type="evidence" value="ECO:0007669"/>
    <property type="project" value="UniProtKB-KW"/>
</dbReference>
<keyword evidence="2" id="KW-0503">Monooxygenase</keyword>
<evidence type="ECO:0000256" key="3">
    <source>
        <dbReference type="SAM" id="SignalP"/>
    </source>
</evidence>
<evidence type="ECO:0000256" key="1">
    <source>
        <dbReference type="ARBA" id="ARBA00023002"/>
    </source>
</evidence>
<keyword evidence="1" id="KW-0560">Oxidoreductase</keyword>
<dbReference type="PANTHER" id="PTHR13789:SF268">
    <property type="entry name" value="5-METHYLPHENAZINE-1-CARBOXYLATE 1-MONOOXYGENASE"/>
    <property type="match status" value="1"/>
</dbReference>
<feature type="domain" description="FAD-binding" evidence="4">
    <location>
        <begin position="2"/>
        <end position="171"/>
    </location>
</feature>
<evidence type="ECO:0000256" key="2">
    <source>
        <dbReference type="ARBA" id="ARBA00023033"/>
    </source>
</evidence>
<dbReference type="EMBL" id="CP108318">
    <property type="protein sequence ID" value="WTW59652.1"/>
    <property type="molecule type" value="Genomic_DNA"/>
</dbReference>
<feature type="signal peptide" evidence="3">
    <location>
        <begin position="1"/>
        <end position="21"/>
    </location>
</feature>
<reference evidence="5" key="1">
    <citation type="submission" date="2022-10" db="EMBL/GenBank/DDBJ databases">
        <title>The complete genomes of actinobacterial strains from the NBC collection.</title>
        <authorList>
            <person name="Joergensen T.S."/>
            <person name="Alvarez Arevalo M."/>
            <person name="Sterndorff E.B."/>
            <person name="Faurdal D."/>
            <person name="Vuksanovic O."/>
            <person name="Mourched A.-S."/>
            <person name="Charusanti P."/>
            <person name="Shaw S."/>
            <person name="Blin K."/>
            <person name="Weber T."/>
        </authorList>
    </citation>
    <scope>NUCLEOTIDE SEQUENCE</scope>
    <source>
        <strain evidence="5">NBC_00003</strain>
    </source>
</reference>
<dbReference type="NCBIfam" id="NF005720">
    <property type="entry name" value="PRK07538.1"/>
    <property type="match status" value="1"/>
</dbReference>
<dbReference type="Gene3D" id="3.30.9.30">
    <property type="match status" value="1"/>
</dbReference>
<dbReference type="Gene3D" id="3.50.50.60">
    <property type="entry name" value="FAD/NAD(P)-binding domain"/>
    <property type="match status" value="1"/>
</dbReference>
<feature type="chain" id="PRO_5043625966" evidence="3">
    <location>
        <begin position="22"/>
        <end position="394"/>
    </location>
</feature>